<comment type="caution">
    <text evidence="5">The sequence shown here is derived from an EMBL/GenBank/DDBJ whole genome shotgun (WGS) entry which is preliminary data.</text>
</comment>
<dbReference type="Pfam" id="PF20973">
    <property type="entry name" value="VUPS"/>
    <property type="match status" value="1"/>
</dbReference>
<dbReference type="Gene3D" id="3.30.70.270">
    <property type="match status" value="1"/>
</dbReference>
<feature type="domain" description="GGDEF" evidence="4">
    <location>
        <begin position="286"/>
        <end position="417"/>
    </location>
</feature>
<dbReference type="RefSeq" id="WP_063951271.1">
    <property type="nucleotide sequence ID" value="NZ_LXPS01000039.1"/>
</dbReference>
<feature type="transmembrane region" description="Helical" evidence="3">
    <location>
        <begin position="61"/>
        <end position="81"/>
    </location>
</feature>
<dbReference type="PROSITE" id="PS50887">
    <property type="entry name" value="GGDEF"/>
    <property type="match status" value="1"/>
</dbReference>
<dbReference type="InterPro" id="IPR043128">
    <property type="entry name" value="Rev_trsase/Diguanyl_cyclase"/>
</dbReference>
<reference evidence="5 6" key="1">
    <citation type="submission" date="2016-05" db="EMBL/GenBank/DDBJ databases">
        <authorList>
            <person name="Lavstsen T."/>
            <person name="Jespersen J.S."/>
        </authorList>
    </citation>
    <scope>NUCLEOTIDE SEQUENCE [LARGE SCALE GENOMIC DNA]</scope>
    <source>
        <strain evidence="5 6">KCJ1736</strain>
    </source>
</reference>
<feature type="transmembrane region" description="Helical" evidence="3">
    <location>
        <begin position="166"/>
        <end position="187"/>
    </location>
</feature>
<dbReference type="GO" id="GO:0052621">
    <property type="term" value="F:diguanylate cyclase activity"/>
    <property type="evidence" value="ECO:0007669"/>
    <property type="project" value="UniProtKB-EC"/>
</dbReference>
<keyword evidence="3" id="KW-0472">Membrane</keyword>
<dbReference type="InterPro" id="IPR029787">
    <property type="entry name" value="Nucleotide_cyclase"/>
</dbReference>
<protein>
    <recommendedName>
        <fullName evidence="1">diguanylate cyclase</fullName>
        <ecNumber evidence="1">2.7.7.65</ecNumber>
    </recommendedName>
</protein>
<feature type="transmembrane region" description="Helical" evidence="3">
    <location>
        <begin position="6"/>
        <end position="26"/>
    </location>
</feature>
<dbReference type="SUPFAM" id="SSF55073">
    <property type="entry name" value="Nucleotide cyclase"/>
    <property type="match status" value="1"/>
</dbReference>
<dbReference type="GO" id="GO:0005886">
    <property type="term" value="C:plasma membrane"/>
    <property type="evidence" value="ECO:0007669"/>
    <property type="project" value="TreeGrafter"/>
</dbReference>
<dbReference type="NCBIfam" id="TIGR00254">
    <property type="entry name" value="GGDEF"/>
    <property type="match status" value="1"/>
</dbReference>
<feature type="transmembrane region" description="Helical" evidence="3">
    <location>
        <begin position="207"/>
        <end position="224"/>
    </location>
</feature>
<evidence type="ECO:0000313" key="6">
    <source>
        <dbReference type="Proteomes" id="UP000077098"/>
    </source>
</evidence>
<evidence type="ECO:0000256" key="3">
    <source>
        <dbReference type="SAM" id="Phobius"/>
    </source>
</evidence>
<dbReference type="InterPro" id="IPR050469">
    <property type="entry name" value="Diguanylate_Cyclase"/>
</dbReference>
<evidence type="ECO:0000313" key="5">
    <source>
        <dbReference type="EMBL" id="OAE37590.1"/>
    </source>
</evidence>
<comment type="catalytic activity">
    <reaction evidence="2">
        <text>2 GTP = 3',3'-c-di-GMP + 2 diphosphate</text>
        <dbReference type="Rhea" id="RHEA:24898"/>
        <dbReference type="ChEBI" id="CHEBI:33019"/>
        <dbReference type="ChEBI" id="CHEBI:37565"/>
        <dbReference type="ChEBI" id="CHEBI:58805"/>
        <dbReference type="EC" id="2.7.7.65"/>
    </reaction>
</comment>
<feature type="transmembrane region" description="Helical" evidence="3">
    <location>
        <begin position="132"/>
        <end position="154"/>
    </location>
</feature>
<sequence length="421" mass="47110">MHWANLALFLTEAVVYFSVMTAFLHYRHILGIGVFLTALGVMHFMETYLAAVFYVQLPFGVASPGSSILFAGKLMMILMLYMREDAAVVRQPIYGLFLGNILTVIMAQLIRFHETVAIVPGQAASTAFLDEMGVLMVWGTSLLYIDAIAIILFYEKLGRYLQRHIVLRFGICGVVILSLDQAGFYGALRLLFDAPIDVFYDGWKAKMAAVAVYSLLFAVYLWLTSAKGRFLIRRNIADVFNDLTFRERYEELLSRSGRDVLTGVSDRARMELDAPSIVLDCTEKRRPVSVMIVDIDHFKTVNDNFGHLQGDDMLRNFAAVLKQLVQPHGHLYRFGGEEFVALLPAMTHETALGFAEELRNAVLAGLRRPDGTLLTVSIGVATGLEDGRLFLELLSEADARLYAAKNNGRDQVHGRYGMWVG</sequence>
<dbReference type="Proteomes" id="UP000077098">
    <property type="component" value="Unassembled WGS sequence"/>
</dbReference>
<gene>
    <name evidence="5" type="ORF">A7J57_08390</name>
</gene>
<dbReference type="FunFam" id="3.30.70.270:FF:000001">
    <property type="entry name" value="Diguanylate cyclase domain protein"/>
    <property type="match status" value="1"/>
</dbReference>
<organism evidence="5 6">
    <name type="scientific">Agrobacterium tumefaciens</name>
    <dbReference type="NCBI Taxonomy" id="358"/>
    <lineage>
        <taxon>Bacteria</taxon>
        <taxon>Pseudomonadati</taxon>
        <taxon>Pseudomonadota</taxon>
        <taxon>Alphaproteobacteria</taxon>
        <taxon>Hyphomicrobiales</taxon>
        <taxon>Rhizobiaceae</taxon>
        <taxon>Rhizobium/Agrobacterium group</taxon>
        <taxon>Agrobacterium</taxon>
        <taxon>Agrobacterium tumefaciens complex</taxon>
    </lineage>
</organism>
<feature type="transmembrane region" description="Helical" evidence="3">
    <location>
        <begin position="33"/>
        <end position="55"/>
    </location>
</feature>
<dbReference type="GO" id="GO:0043709">
    <property type="term" value="P:cell adhesion involved in single-species biofilm formation"/>
    <property type="evidence" value="ECO:0007669"/>
    <property type="project" value="TreeGrafter"/>
</dbReference>
<proteinExistence type="predicted"/>
<feature type="transmembrane region" description="Helical" evidence="3">
    <location>
        <begin position="93"/>
        <end position="112"/>
    </location>
</feature>
<evidence type="ECO:0000256" key="1">
    <source>
        <dbReference type="ARBA" id="ARBA00012528"/>
    </source>
</evidence>
<dbReference type="AlphaFoldDB" id="A0A176WXR0"/>
<dbReference type="EMBL" id="LXPS01000039">
    <property type="protein sequence ID" value="OAE37590.1"/>
    <property type="molecule type" value="Genomic_DNA"/>
</dbReference>
<dbReference type="PANTHER" id="PTHR45138:SF9">
    <property type="entry name" value="DIGUANYLATE CYCLASE DGCM-RELATED"/>
    <property type="match status" value="1"/>
</dbReference>
<evidence type="ECO:0000259" key="4">
    <source>
        <dbReference type="PROSITE" id="PS50887"/>
    </source>
</evidence>
<dbReference type="InterPro" id="IPR000160">
    <property type="entry name" value="GGDEF_dom"/>
</dbReference>
<name>A0A176WXR0_AGRTU</name>
<dbReference type="InterPro" id="IPR048533">
    <property type="entry name" value="VUPS"/>
</dbReference>
<dbReference type="GO" id="GO:1902201">
    <property type="term" value="P:negative regulation of bacterial-type flagellum-dependent cell motility"/>
    <property type="evidence" value="ECO:0007669"/>
    <property type="project" value="TreeGrafter"/>
</dbReference>
<dbReference type="CDD" id="cd01949">
    <property type="entry name" value="GGDEF"/>
    <property type="match status" value="1"/>
</dbReference>
<accession>A0A176WXR0</accession>
<dbReference type="SMART" id="SM00267">
    <property type="entry name" value="GGDEF"/>
    <property type="match status" value="1"/>
</dbReference>
<evidence type="ECO:0000256" key="2">
    <source>
        <dbReference type="ARBA" id="ARBA00034247"/>
    </source>
</evidence>
<dbReference type="EC" id="2.7.7.65" evidence="1"/>
<dbReference type="PANTHER" id="PTHR45138">
    <property type="entry name" value="REGULATORY COMPONENTS OF SENSORY TRANSDUCTION SYSTEM"/>
    <property type="match status" value="1"/>
</dbReference>
<keyword evidence="3" id="KW-1133">Transmembrane helix</keyword>
<dbReference type="Pfam" id="PF00990">
    <property type="entry name" value="GGDEF"/>
    <property type="match status" value="1"/>
</dbReference>
<keyword evidence="3" id="KW-0812">Transmembrane</keyword>